<proteinExistence type="predicted"/>
<accession>A0ABV2CL04</accession>
<dbReference type="RefSeq" id="WP_345926798.1">
    <property type="nucleotide sequence ID" value="NZ_JBDIVF010000003.1"/>
</dbReference>
<feature type="compositionally biased region" description="Polar residues" evidence="1">
    <location>
        <begin position="140"/>
        <end position="154"/>
    </location>
</feature>
<protein>
    <submittedName>
        <fullName evidence="2">Uncharacterized protein</fullName>
    </submittedName>
</protein>
<gene>
    <name evidence="2" type="ORF">ABVT11_01915</name>
</gene>
<evidence type="ECO:0000313" key="3">
    <source>
        <dbReference type="Proteomes" id="UP001548590"/>
    </source>
</evidence>
<evidence type="ECO:0000256" key="1">
    <source>
        <dbReference type="SAM" id="MobiDB-lite"/>
    </source>
</evidence>
<keyword evidence="3" id="KW-1185">Reference proteome</keyword>
<comment type="caution">
    <text evidence="2">The sequence shown here is derived from an EMBL/GenBank/DDBJ whole genome shotgun (WGS) entry which is preliminary data.</text>
</comment>
<sequence>MKLVLVAITVGCESNIGTYRPVGLAEDTGLDLNVLADALADLERCGHLVRDQSTGELFLADFFRDNTFRNHRRYIQAQNDLLRVDSILLREKILTAVSQNSGCGLVVKNQQLAWQVEAQVEDKQNEVEEQRNPGAHVSSKHPSTASRSQANRTLKNWEERPSGIETWNAEDVTAAKKLETDYTKELISAVTQRLIDAGISPLPKRVKRELVTQQRLREIRRKRTEAEAAAQIRLSAPPAMDAAVVARGNQMLERGKRANKLRSEYCTQPPVQPSMHEEELQ</sequence>
<name>A0ABV2CL04_9RHOO</name>
<feature type="region of interest" description="Disordered" evidence="1">
    <location>
        <begin position="123"/>
        <end position="154"/>
    </location>
</feature>
<feature type="region of interest" description="Disordered" evidence="1">
    <location>
        <begin position="256"/>
        <end position="281"/>
    </location>
</feature>
<dbReference type="Proteomes" id="UP001548590">
    <property type="component" value="Unassembled WGS sequence"/>
</dbReference>
<evidence type="ECO:0000313" key="2">
    <source>
        <dbReference type="EMBL" id="MET1488568.1"/>
    </source>
</evidence>
<reference evidence="2 3" key="1">
    <citation type="submission" date="2024-07" db="EMBL/GenBank/DDBJ databases">
        <title>Uliginosibacterium paludis KCTC:42655.</title>
        <authorList>
            <person name="Kim M.K."/>
        </authorList>
    </citation>
    <scope>NUCLEOTIDE SEQUENCE [LARGE SCALE GENOMIC DNA]</scope>
    <source>
        <strain evidence="2 3">KCTC 42655</strain>
    </source>
</reference>
<dbReference type="EMBL" id="JBEWLZ010000001">
    <property type="protein sequence ID" value="MET1488568.1"/>
    <property type="molecule type" value="Genomic_DNA"/>
</dbReference>
<organism evidence="2 3">
    <name type="scientific">Uliginosibacterium paludis</name>
    <dbReference type="NCBI Taxonomy" id="1615952"/>
    <lineage>
        <taxon>Bacteria</taxon>
        <taxon>Pseudomonadati</taxon>
        <taxon>Pseudomonadota</taxon>
        <taxon>Betaproteobacteria</taxon>
        <taxon>Rhodocyclales</taxon>
        <taxon>Zoogloeaceae</taxon>
        <taxon>Uliginosibacterium</taxon>
    </lineage>
</organism>